<evidence type="ECO:0000313" key="1">
    <source>
        <dbReference type="EMBL" id="MBO8195829.1"/>
    </source>
</evidence>
<protein>
    <submittedName>
        <fullName evidence="1">Uncharacterized protein</fullName>
    </submittedName>
</protein>
<accession>A0ABS3XKD2</accession>
<sequence>MQLFRLRHRQHQGGKGDVLPVADDLKRYGKVPIRLTAQAAPWDRLDLPPL</sequence>
<keyword evidence="2" id="KW-1185">Reference proteome</keyword>
<name>A0ABS3XKD2_9ACTN</name>
<organism evidence="1 2">
    <name type="scientific">Streptomyces oryzae</name>
    <dbReference type="NCBI Taxonomy" id="1434886"/>
    <lineage>
        <taxon>Bacteria</taxon>
        <taxon>Bacillati</taxon>
        <taxon>Actinomycetota</taxon>
        <taxon>Actinomycetes</taxon>
        <taxon>Kitasatosporales</taxon>
        <taxon>Streptomycetaceae</taxon>
        <taxon>Streptomyces</taxon>
    </lineage>
</organism>
<dbReference type="RefSeq" id="WP_209243048.1">
    <property type="nucleotide sequence ID" value="NZ_JADKMA010000222.1"/>
</dbReference>
<gene>
    <name evidence="1" type="ORF">ITI46_29890</name>
</gene>
<proteinExistence type="predicted"/>
<reference evidence="1 2" key="1">
    <citation type="submission" date="2020-11" db="EMBL/GenBank/DDBJ databases">
        <title>Streptomyces spirodelae sp. nov., isolated from duckweed.</title>
        <authorList>
            <person name="Saimee Y."/>
            <person name="Duangmal K."/>
        </authorList>
    </citation>
    <scope>NUCLEOTIDE SEQUENCE [LARGE SCALE GENOMIC DNA]</scope>
    <source>
        <strain evidence="1 2">S16-07</strain>
    </source>
</reference>
<comment type="caution">
    <text evidence="1">The sequence shown here is derived from an EMBL/GenBank/DDBJ whole genome shotgun (WGS) entry which is preliminary data.</text>
</comment>
<dbReference type="EMBL" id="JADKMA010000222">
    <property type="protein sequence ID" value="MBO8195829.1"/>
    <property type="molecule type" value="Genomic_DNA"/>
</dbReference>
<evidence type="ECO:0000313" key="2">
    <source>
        <dbReference type="Proteomes" id="UP001519064"/>
    </source>
</evidence>
<dbReference type="Proteomes" id="UP001519064">
    <property type="component" value="Unassembled WGS sequence"/>
</dbReference>